<organism evidence="2 3">
    <name type="scientific">Fusarium solani</name>
    <name type="common">Filamentous fungus</name>
    <dbReference type="NCBI Taxonomy" id="169388"/>
    <lineage>
        <taxon>Eukaryota</taxon>
        <taxon>Fungi</taxon>
        <taxon>Dikarya</taxon>
        <taxon>Ascomycota</taxon>
        <taxon>Pezizomycotina</taxon>
        <taxon>Sordariomycetes</taxon>
        <taxon>Hypocreomycetidae</taxon>
        <taxon>Hypocreales</taxon>
        <taxon>Nectriaceae</taxon>
        <taxon>Fusarium</taxon>
        <taxon>Fusarium solani species complex</taxon>
    </lineage>
</organism>
<feature type="transmembrane region" description="Helical" evidence="1">
    <location>
        <begin position="61"/>
        <end position="81"/>
    </location>
</feature>
<accession>A0A9P9HYH4</accession>
<keyword evidence="1" id="KW-0812">Transmembrane</keyword>
<dbReference type="Proteomes" id="UP000736672">
    <property type="component" value="Unassembled WGS sequence"/>
</dbReference>
<dbReference type="EMBL" id="JAGTJS010000006">
    <property type="protein sequence ID" value="KAH7266238.1"/>
    <property type="molecule type" value="Genomic_DNA"/>
</dbReference>
<evidence type="ECO:0000313" key="2">
    <source>
        <dbReference type="EMBL" id="KAH7266238.1"/>
    </source>
</evidence>
<name>A0A9P9HYH4_FUSSL</name>
<feature type="transmembrane region" description="Helical" evidence="1">
    <location>
        <begin position="20"/>
        <end position="41"/>
    </location>
</feature>
<keyword evidence="3" id="KW-1185">Reference proteome</keyword>
<reference evidence="2" key="1">
    <citation type="journal article" date="2021" name="Nat. Commun.">
        <title>Genetic determinants of endophytism in the Arabidopsis root mycobiome.</title>
        <authorList>
            <person name="Mesny F."/>
            <person name="Miyauchi S."/>
            <person name="Thiergart T."/>
            <person name="Pickel B."/>
            <person name="Atanasova L."/>
            <person name="Karlsson M."/>
            <person name="Huettel B."/>
            <person name="Barry K.W."/>
            <person name="Haridas S."/>
            <person name="Chen C."/>
            <person name="Bauer D."/>
            <person name="Andreopoulos W."/>
            <person name="Pangilinan J."/>
            <person name="LaButti K."/>
            <person name="Riley R."/>
            <person name="Lipzen A."/>
            <person name="Clum A."/>
            <person name="Drula E."/>
            <person name="Henrissat B."/>
            <person name="Kohler A."/>
            <person name="Grigoriev I.V."/>
            <person name="Martin F.M."/>
            <person name="Hacquard S."/>
        </authorList>
    </citation>
    <scope>NUCLEOTIDE SEQUENCE</scope>
    <source>
        <strain evidence="2">FSSC 5 MPI-SDFR-AT-0091</strain>
    </source>
</reference>
<dbReference type="AlphaFoldDB" id="A0A9P9HYH4"/>
<protein>
    <submittedName>
        <fullName evidence="2">Uncharacterized protein</fullName>
    </submittedName>
</protein>
<comment type="caution">
    <text evidence="2">The sequence shown here is derived from an EMBL/GenBank/DDBJ whole genome shotgun (WGS) entry which is preliminary data.</text>
</comment>
<evidence type="ECO:0000256" key="1">
    <source>
        <dbReference type="SAM" id="Phobius"/>
    </source>
</evidence>
<keyword evidence="1" id="KW-1133">Transmembrane helix</keyword>
<evidence type="ECO:0000313" key="3">
    <source>
        <dbReference type="Proteomes" id="UP000736672"/>
    </source>
</evidence>
<proteinExistence type="predicted"/>
<gene>
    <name evidence="2" type="ORF">B0J15DRAFT_488129</name>
</gene>
<keyword evidence="1" id="KW-0472">Membrane</keyword>
<sequence>MRNADTNSRPFARQRWHRTVRLRQALLPILWCLFPSGWLMLRLHPADDRNQPWRVFPFRGSVIVDVVLTALCCVGLSQPLVRPWISGRIGLVIGCIELSTESGDRQPEASRLGHVLCGGVRVSVALGLDRKDKIEQG</sequence>